<proteinExistence type="predicted"/>
<organism evidence="1 2">
    <name type="scientific">Celeribacter marinus</name>
    <dbReference type="NCBI Taxonomy" id="1397108"/>
    <lineage>
        <taxon>Bacteria</taxon>
        <taxon>Pseudomonadati</taxon>
        <taxon>Pseudomonadota</taxon>
        <taxon>Alphaproteobacteria</taxon>
        <taxon>Rhodobacterales</taxon>
        <taxon>Roseobacteraceae</taxon>
        <taxon>Celeribacter</taxon>
    </lineage>
</organism>
<evidence type="ECO:0000313" key="1">
    <source>
        <dbReference type="EMBL" id="ALI56242.1"/>
    </source>
</evidence>
<dbReference type="EMBL" id="CP012023">
    <property type="protein sequence ID" value="ALI56242.1"/>
    <property type="molecule type" value="Genomic_DNA"/>
</dbReference>
<name>A0A0P0ADG2_9RHOB</name>
<dbReference type="KEGG" id="cmar:IMCC12053_2295"/>
<evidence type="ECO:0000313" key="2">
    <source>
        <dbReference type="Proteomes" id="UP000064920"/>
    </source>
</evidence>
<sequence length="46" mass="5341">MASIWTLIRAHLGKPFSRRFDCETTHIENAKLLPYAQIKDRLVSGR</sequence>
<dbReference type="AlphaFoldDB" id="A0A0P0ADG2"/>
<protein>
    <submittedName>
        <fullName evidence="1">Uncharacterized protein</fullName>
    </submittedName>
</protein>
<reference evidence="1 2" key="1">
    <citation type="submission" date="2015-05" db="EMBL/GenBank/DDBJ databases">
        <authorList>
            <person name="Wang D.B."/>
            <person name="Wang M."/>
        </authorList>
    </citation>
    <scope>NUCLEOTIDE SEQUENCE [LARGE SCALE GENOMIC DNA]</scope>
    <source>
        <strain evidence="1 2">IMCC 12053</strain>
    </source>
</reference>
<dbReference type="Proteomes" id="UP000064920">
    <property type="component" value="Chromosome"/>
</dbReference>
<gene>
    <name evidence="1" type="ORF">IMCC12053_2295</name>
</gene>
<dbReference type="PATRIC" id="fig|1397108.4.peg.2344"/>
<keyword evidence="2" id="KW-1185">Reference proteome</keyword>
<dbReference type="STRING" id="1397108.IMCC12053_2295"/>
<accession>A0A0P0ADG2</accession>